<evidence type="ECO:0000256" key="1">
    <source>
        <dbReference type="ARBA" id="ARBA00004141"/>
    </source>
</evidence>
<name>A0A518RHF9_9SPHN</name>
<dbReference type="AlphaFoldDB" id="A0A518RHF9"/>
<accession>A0A518RHF9</accession>
<dbReference type="PANTHER" id="PTHR23505:SF79">
    <property type="entry name" value="PROTEIN SPINSTER"/>
    <property type="match status" value="1"/>
</dbReference>
<feature type="transmembrane region" description="Helical" evidence="6">
    <location>
        <begin position="58"/>
        <end position="78"/>
    </location>
</feature>
<dbReference type="PANTHER" id="PTHR23505">
    <property type="entry name" value="SPINSTER"/>
    <property type="match status" value="1"/>
</dbReference>
<feature type="transmembrane region" description="Helical" evidence="6">
    <location>
        <begin position="115"/>
        <end position="136"/>
    </location>
</feature>
<evidence type="ECO:0000313" key="8">
    <source>
        <dbReference type="EMBL" id="QDX26908.1"/>
    </source>
</evidence>
<feature type="transmembrane region" description="Helical" evidence="6">
    <location>
        <begin position="90"/>
        <end position="109"/>
    </location>
</feature>
<feature type="transmembrane region" description="Helical" evidence="6">
    <location>
        <begin position="184"/>
        <end position="202"/>
    </location>
</feature>
<organism evidence="8 9">
    <name type="scientific">Sphingomonas suaedae</name>
    <dbReference type="NCBI Taxonomy" id="2599297"/>
    <lineage>
        <taxon>Bacteria</taxon>
        <taxon>Pseudomonadati</taxon>
        <taxon>Pseudomonadota</taxon>
        <taxon>Alphaproteobacteria</taxon>
        <taxon>Sphingomonadales</taxon>
        <taxon>Sphingomonadaceae</taxon>
        <taxon>Sphingomonas</taxon>
    </lineage>
</organism>
<evidence type="ECO:0000256" key="6">
    <source>
        <dbReference type="SAM" id="Phobius"/>
    </source>
</evidence>
<protein>
    <submittedName>
        <fullName evidence="8">MFS transporter</fullName>
    </submittedName>
</protein>
<keyword evidence="2" id="KW-0813">Transport</keyword>
<evidence type="ECO:0000256" key="3">
    <source>
        <dbReference type="ARBA" id="ARBA00022692"/>
    </source>
</evidence>
<dbReference type="EMBL" id="CP042239">
    <property type="protein sequence ID" value="QDX26908.1"/>
    <property type="molecule type" value="Genomic_DNA"/>
</dbReference>
<evidence type="ECO:0000256" key="4">
    <source>
        <dbReference type="ARBA" id="ARBA00022989"/>
    </source>
</evidence>
<dbReference type="OrthoDB" id="7187764at2"/>
<feature type="transmembrane region" description="Helical" evidence="6">
    <location>
        <begin position="302"/>
        <end position="322"/>
    </location>
</feature>
<sequence>MTGTGIPACRKFPARSDSNRMVLLSLLALGLCSGAFVRHTLSPLQESLQLDLILSDGQIAVLQGPALAIPLAIGAIPLGLIADRYSRRRLVLLATLLNLAATLLTAAATDFMTLIVARGMAGLGIAGLFVAAFSMISDLFSPTERGRATTVLSVGEVAGAPAAFALGGALLAMTGPASESWREAVLWMAIPLACFSTAAFLLREPPRVGTETVRPGLAEAWPTLWRCRAIVFPLLFARIMIFLADGAAVIWTAPVLSRKFDLPPDQIGGMIAAALLFSGVAGPLIGGALADYCQKHGGSRRAMVAMGMISLLSIPPAFFAVFPSPMLVGIGLGVFLTLGFMCGTLAMALTLVAVPGEVRGTFVALTVTVGSLTAVGLAPMIISTLSGVLGGPAALGSALALVGSVMSCAAAIIFMLASRTFPSETGDVG</sequence>
<keyword evidence="5 6" id="KW-0472">Membrane</keyword>
<dbReference type="InterPro" id="IPR011701">
    <property type="entry name" value="MFS"/>
</dbReference>
<gene>
    <name evidence="8" type="ORF">FPZ54_13425</name>
</gene>
<keyword evidence="3 6" id="KW-0812">Transmembrane</keyword>
<evidence type="ECO:0000259" key="7">
    <source>
        <dbReference type="PROSITE" id="PS50850"/>
    </source>
</evidence>
<dbReference type="Proteomes" id="UP000318055">
    <property type="component" value="Chromosome"/>
</dbReference>
<dbReference type="GO" id="GO:0016020">
    <property type="term" value="C:membrane"/>
    <property type="evidence" value="ECO:0007669"/>
    <property type="project" value="UniProtKB-SubCell"/>
</dbReference>
<feature type="transmembrane region" description="Helical" evidence="6">
    <location>
        <begin position="394"/>
        <end position="417"/>
    </location>
</feature>
<evidence type="ECO:0000313" key="9">
    <source>
        <dbReference type="Proteomes" id="UP000318055"/>
    </source>
</evidence>
<dbReference type="KEGG" id="ssua:FPZ54_13425"/>
<dbReference type="SUPFAM" id="SSF103473">
    <property type="entry name" value="MFS general substrate transporter"/>
    <property type="match status" value="1"/>
</dbReference>
<evidence type="ECO:0000256" key="2">
    <source>
        <dbReference type="ARBA" id="ARBA00022448"/>
    </source>
</evidence>
<keyword evidence="9" id="KW-1185">Reference proteome</keyword>
<comment type="subcellular location">
    <subcellularLocation>
        <location evidence="1">Membrane</location>
        <topology evidence="1">Multi-pass membrane protein</topology>
    </subcellularLocation>
</comment>
<dbReference type="Gene3D" id="1.20.1250.20">
    <property type="entry name" value="MFS general substrate transporter like domains"/>
    <property type="match status" value="1"/>
</dbReference>
<feature type="transmembrane region" description="Helical" evidence="6">
    <location>
        <begin position="271"/>
        <end position="290"/>
    </location>
</feature>
<dbReference type="InterPro" id="IPR020846">
    <property type="entry name" value="MFS_dom"/>
</dbReference>
<dbReference type="GO" id="GO:0022857">
    <property type="term" value="F:transmembrane transporter activity"/>
    <property type="evidence" value="ECO:0007669"/>
    <property type="project" value="InterPro"/>
</dbReference>
<keyword evidence="4 6" id="KW-1133">Transmembrane helix</keyword>
<feature type="transmembrane region" description="Helical" evidence="6">
    <location>
        <begin position="328"/>
        <end position="354"/>
    </location>
</feature>
<evidence type="ECO:0000256" key="5">
    <source>
        <dbReference type="ARBA" id="ARBA00023136"/>
    </source>
</evidence>
<feature type="transmembrane region" description="Helical" evidence="6">
    <location>
        <begin position="148"/>
        <end position="172"/>
    </location>
</feature>
<dbReference type="Pfam" id="PF07690">
    <property type="entry name" value="MFS_1"/>
    <property type="match status" value="1"/>
</dbReference>
<feature type="transmembrane region" description="Helical" evidence="6">
    <location>
        <begin position="361"/>
        <end position="382"/>
    </location>
</feature>
<feature type="domain" description="Major facilitator superfamily (MFS) profile" evidence="7">
    <location>
        <begin position="23"/>
        <end position="421"/>
    </location>
</feature>
<feature type="transmembrane region" description="Helical" evidence="6">
    <location>
        <begin position="230"/>
        <end position="251"/>
    </location>
</feature>
<dbReference type="InterPro" id="IPR044770">
    <property type="entry name" value="MFS_spinster-like"/>
</dbReference>
<reference evidence="8 9" key="1">
    <citation type="submission" date="2019-07" db="EMBL/GenBank/DDBJ databases">
        <title>Sphingomonas alkalisoli sp. nov., isolated from rhizosphere soil of Suaedae salsa.</title>
        <authorList>
            <person name="Zhang H."/>
            <person name="Xu L."/>
            <person name="Zhang J.-X."/>
            <person name="Sun J.-Q."/>
        </authorList>
    </citation>
    <scope>NUCLEOTIDE SEQUENCE [LARGE SCALE GENOMIC DNA]</scope>
    <source>
        <strain evidence="8 9">XS-10</strain>
    </source>
</reference>
<dbReference type="InterPro" id="IPR036259">
    <property type="entry name" value="MFS_trans_sf"/>
</dbReference>
<dbReference type="PROSITE" id="PS50850">
    <property type="entry name" value="MFS"/>
    <property type="match status" value="1"/>
</dbReference>
<proteinExistence type="predicted"/>